<dbReference type="STRING" id="1913578.LPB140_10105"/>
<comment type="catalytic activity">
    <reaction evidence="1">
        <text>a beta-lactam + H2O = a substituted beta-amino acid</text>
        <dbReference type="Rhea" id="RHEA:20401"/>
        <dbReference type="ChEBI" id="CHEBI:15377"/>
        <dbReference type="ChEBI" id="CHEBI:35627"/>
        <dbReference type="ChEBI" id="CHEBI:140347"/>
        <dbReference type="EC" id="3.5.2.6"/>
    </reaction>
</comment>
<evidence type="ECO:0000256" key="11">
    <source>
        <dbReference type="ARBA" id="ARBA00022833"/>
    </source>
</evidence>
<evidence type="ECO:0000256" key="13">
    <source>
        <dbReference type="SAM" id="SignalP"/>
    </source>
</evidence>
<comment type="subcellular location">
    <subcellularLocation>
        <location evidence="3">Periplasm</location>
    </subcellularLocation>
</comment>
<dbReference type="SMART" id="SM00849">
    <property type="entry name" value="Lactamase_B"/>
    <property type="match status" value="1"/>
</dbReference>
<dbReference type="CDD" id="cd16282">
    <property type="entry name" value="metallo-hydrolase-like_MBL-fold"/>
    <property type="match status" value="1"/>
</dbReference>
<dbReference type="AlphaFoldDB" id="A0A1L3JF63"/>
<keyword evidence="16" id="KW-1185">Reference proteome</keyword>
<keyword evidence="12" id="KW-0046">Antibiotic resistance</keyword>
<reference evidence="15 16" key="1">
    <citation type="submission" date="2016-11" db="EMBL/GenBank/DDBJ databases">
        <title>Sphingorhabdus sp. LPB0140, isolated from marine environment.</title>
        <authorList>
            <person name="Kim E."/>
            <person name="Yi H."/>
        </authorList>
    </citation>
    <scope>NUCLEOTIDE SEQUENCE [LARGE SCALE GENOMIC DNA]</scope>
    <source>
        <strain evidence="15 16">LPB0140</strain>
    </source>
</reference>
<protein>
    <recommendedName>
        <fullName evidence="6">beta-lactamase</fullName>
        <ecNumber evidence="6">3.5.2.6</ecNumber>
    </recommendedName>
</protein>
<comment type="similarity">
    <text evidence="4">Belongs to the metallo-beta-lactamase superfamily. Class-B beta-lactamase family.</text>
</comment>
<dbReference type="RefSeq" id="WP_072560856.1">
    <property type="nucleotide sequence ID" value="NZ_CP018154.1"/>
</dbReference>
<name>A0A1L3JF63_9SPHN</name>
<evidence type="ECO:0000256" key="1">
    <source>
        <dbReference type="ARBA" id="ARBA00001526"/>
    </source>
</evidence>
<feature type="domain" description="Metallo-beta-lactamase" evidence="14">
    <location>
        <begin position="52"/>
        <end position="234"/>
    </location>
</feature>
<evidence type="ECO:0000313" key="15">
    <source>
        <dbReference type="EMBL" id="APG63781.1"/>
    </source>
</evidence>
<keyword evidence="7" id="KW-0479">Metal-binding</keyword>
<sequence length="303" mass="32801">MRKLALKISVFAMMAGVSLAPHIASAHQEKAQGPLITTEKLSDNVAVLFGRGGNIAVSHGADGTVLIDDQFADMTDPIKKAVADLGADEVKYLINTHWHGDHSGGNENFGNAGAIIFAHENVRIRMANDQMRGERVIAASPKAALPVITYDDGIKLHLNDDVIHVIHMPDGHTDGDSIIYWEKANIIHMGDLFFNKVTLPFIDLSSGGDVYGVLRASEMALQLANDDTKIIPGHGPMANKADLQEYSAMLVSIIAVVTQQIAEGKSLKEIQEMKPAAKWDVNPNAFIKGDAFIEAVYKSLMPK</sequence>
<dbReference type="GO" id="GO:0008800">
    <property type="term" value="F:beta-lactamase activity"/>
    <property type="evidence" value="ECO:0007669"/>
    <property type="project" value="UniProtKB-EC"/>
</dbReference>
<organism evidence="15 16">
    <name type="scientific">Sphingorhabdus lutea</name>
    <dbReference type="NCBI Taxonomy" id="1913578"/>
    <lineage>
        <taxon>Bacteria</taxon>
        <taxon>Pseudomonadati</taxon>
        <taxon>Pseudomonadota</taxon>
        <taxon>Alphaproteobacteria</taxon>
        <taxon>Sphingomonadales</taxon>
        <taxon>Sphingomonadaceae</taxon>
        <taxon>Sphingorhabdus</taxon>
    </lineage>
</organism>
<evidence type="ECO:0000256" key="12">
    <source>
        <dbReference type="ARBA" id="ARBA00023251"/>
    </source>
</evidence>
<dbReference type="GO" id="GO:0042597">
    <property type="term" value="C:periplasmic space"/>
    <property type="evidence" value="ECO:0007669"/>
    <property type="project" value="UniProtKB-SubCell"/>
</dbReference>
<evidence type="ECO:0000256" key="9">
    <source>
        <dbReference type="ARBA" id="ARBA00022764"/>
    </source>
</evidence>
<dbReference type="PROSITE" id="PS00743">
    <property type="entry name" value="BETA_LACTAMASE_B_1"/>
    <property type="match status" value="1"/>
</dbReference>
<evidence type="ECO:0000256" key="3">
    <source>
        <dbReference type="ARBA" id="ARBA00004418"/>
    </source>
</evidence>
<dbReference type="InterPro" id="IPR036866">
    <property type="entry name" value="RibonucZ/Hydroxyglut_hydro"/>
</dbReference>
<evidence type="ECO:0000313" key="16">
    <source>
        <dbReference type="Proteomes" id="UP000242561"/>
    </source>
</evidence>
<dbReference type="GO" id="GO:0017001">
    <property type="term" value="P:antibiotic catabolic process"/>
    <property type="evidence" value="ECO:0007669"/>
    <property type="project" value="InterPro"/>
</dbReference>
<gene>
    <name evidence="15" type="ORF">LPB140_10105</name>
</gene>
<keyword evidence="11" id="KW-0862">Zinc</keyword>
<evidence type="ECO:0000256" key="5">
    <source>
        <dbReference type="ARBA" id="ARBA00011245"/>
    </source>
</evidence>
<evidence type="ECO:0000256" key="6">
    <source>
        <dbReference type="ARBA" id="ARBA00012865"/>
    </source>
</evidence>
<dbReference type="PANTHER" id="PTHR42951:SF4">
    <property type="entry name" value="ACYL-COENZYME A THIOESTERASE MBLAC2"/>
    <property type="match status" value="1"/>
</dbReference>
<keyword evidence="10" id="KW-0378">Hydrolase</keyword>
<dbReference type="InterPro" id="IPR001018">
    <property type="entry name" value="Beta-lactamase_class-B_CS"/>
</dbReference>
<accession>A0A1L3JF63</accession>
<comment type="cofactor">
    <cofactor evidence="2">
        <name>Zn(2+)</name>
        <dbReference type="ChEBI" id="CHEBI:29105"/>
    </cofactor>
</comment>
<feature type="chain" id="PRO_5012430848" description="beta-lactamase" evidence="13">
    <location>
        <begin position="27"/>
        <end position="303"/>
    </location>
</feature>
<dbReference type="SUPFAM" id="SSF56281">
    <property type="entry name" value="Metallo-hydrolase/oxidoreductase"/>
    <property type="match status" value="1"/>
</dbReference>
<evidence type="ECO:0000256" key="8">
    <source>
        <dbReference type="ARBA" id="ARBA00022729"/>
    </source>
</evidence>
<dbReference type="EC" id="3.5.2.6" evidence="6"/>
<dbReference type="PANTHER" id="PTHR42951">
    <property type="entry name" value="METALLO-BETA-LACTAMASE DOMAIN-CONTAINING"/>
    <property type="match status" value="1"/>
</dbReference>
<dbReference type="KEGG" id="sphl:LPB140_10105"/>
<evidence type="ECO:0000259" key="14">
    <source>
        <dbReference type="SMART" id="SM00849"/>
    </source>
</evidence>
<dbReference type="InterPro" id="IPR050855">
    <property type="entry name" value="NDM-1-like"/>
</dbReference>
<evidence type="ECO:0000256" key="4">
    <source>
        <dbReference type="ARBA" id="ARBA00005250"/>
    </source>
</evidence>
<evidence type="ECO:0000256" key="7">
    <source>
        <dbReference type="ARBA" id="ARBA00022723"/>
    </source>
</evidence>
<evidence type="ECO:0000256" key="2">
    <source>
        <dbReference type="ARBA" id="ARBA00001947"/>
    </source>
</evidence>
<dbReference type="EMBL" id="CP018154">
    <property type="protein sequence ID" value="APG63781.1"/>
    <property type="molecule type" value="Genomic_DNA"/>
</dbReference>
<dbReference type="Pfam" id="PF00753">
    <property type="entry name" value="Lactamase_B"/>
    <property type="match status" value="1"/>
</dbReference>
<keyword evidence="9" id="KW-0574">Periplasm</keyword>
<comment type="subunit">
    <text evidence="5">Monomer.</text>
</comment>
<keyword evidence="8 13" id="KW-0732">Signal</keyword>
<proteinExistence type="inferred from homology"/>
<dbReference type="Proteomes" id="UP000242561">
    <property type="component" value="Chromosome"/>
</dbReference>
<dbReference type="InterPro" id="IPR001279">
    <property type="entry name" value="Metallo-B-lactamas"/>
</dbReference>
<dbReference type="Gene3D" id="3.60.15.10">
    <property type="entry name" value="Ribonuclease Z/Hydroxyacylglutathione hydrolase-like"/>
    <property type="match status" value="1"/>
</dbReference>
<feature type="signal peptide" evidence="13">
    <location>
        <begin position="1"/>
        <end position="26"/>
    </location>
</feature>
<dbReference type="GO" id="GO:0008270">
    <property type="term" value="F:zinc ion binding"/>
    <property type="evidence" value="ECO:0007669"/>
    <property type="project" value="InterPro"/>
</dbReference>
<dbReference type="GO" id="GO:0046677">
    <property type="term" value="P:response to antibiotic"/>
    <property type="evidence" value="ECO:0007669"/>
    <property type="project" value="UniProtKB-KW"/>
</dbReference>
<evidence type="ECO:0000256" key="10">
    <source>
        <dbReference type="ARBA" id="ARBA00022801"/>
    </source>
</evidence>